<dbReference type="GO" id="GO:0031683">
    <property type="term" value="F:G-protein beta/gamma-subunit complex binding"/>
    <property type="evidence" value="ECO:0007669"/>
    <property type="project" value="InterPro"/>
</dbReference>
<dbReference type="GO" id="GO:0046872">
    <property type="term" value="F:metal ion binding"/>
    <property type="evidence" value="ECO:0007669"/>
    <property type="project" value="UniProtKB-KW"/>
</dbReference>
<dbReference type="InterPro" id="IPR007868">
    <property type="entry name" value="Hom_end_hint"/>
</dbReference>
<evidence type="ECO:0000313" key="10">
    <source>
        <dbReference type="Proteomes" id="UP000717585"/>
    </source>
</evidence>
<dbReference type="GO" id="GO:0005525">
    <property type="term" value="F:GTP binding"/>
    <property type="evidence" value="ECO:0007669"/>
    <property type="project" value="UniProtKB-KW"/>
</dbReference>
<accession>A0A8J6C0Q5</accession>
<organism evidence="9 10">
    <name type="scientific">Carpediemonas membranifera</name>
    <dbReference type="NCBI Taxonomy" id="201153"/>
    <lineage>
        <taxon>Eukaryota</taxon>
        <taxon>Metamonada</taxon>
        <taxon>Carpediemonas-like organisms</taxon>
        <taxon>Carpediemonas</taxon>
    </lineage>
</organism>
<keyword evidence="4 6" id="KW-0342">GTP-binding</keyword>
<reference evidence="9" key="1">
    <citation type="submission" date="2021-05" db="EMBL/GenBank/DDBJ databases">
        <title>A free-living protist that lacks canonical eukaryotic 1 DNA replication and segregation systems.</title>
        <authorList>
            <person name="Salas-Leiva D.E."/>
            <person name="Tromer E.C."/>
            <person name="Curtis B.A."/>
            <person name="Jerlstrom-Hultqvist J."/>
            <person name="Kolisko M."/>
            <person name="Yi Z."/>
            <person name="Salas-Leiva J.S."/>
            <person name="Gallot-Lavallee L."/>
            <person name="Kops G.J.P.L."/>
            <person name="Archibald J.M."/>
            <person name="Simpson A.G.B."/>
            <person name="Roger A.J."/>
        </authorList>
    </citation>
    <scope>NUCLEOTIDE SEQUENCE</scope>
    <source>
        <strain evidence="9">BICM</strain>
    </source>
</reference>
<evidence type="ECO:0000256" key="1">
    <source>
        <dbReference type="ARBA" id="ARBA00022723"/>
    </source>
</evidence>
<dbReference type="SUPFAM" id="SSF47895">
    <property type="entry name" value="Transducin (alpha subunit), insertion domain"/>
    <property type="match status" value="1"/>
</dbReference>
<comment type="caution">
    <text evidence="9">The sequence shown here is derived from an EMBL/GenBank/DDBJ whole genome shotgun (WGS) entry which is preliminary data.</text>
</comment>
<name>A0A8J6C0Q5_9EUKA</name>
<dbReference type="InterPro" id="IPR001019">
    <property type="entry name" value="Gprotein_alpha_su"/>
</dbReference>
<keyword evidence="5" id="KW-0807">Transducer</keyword>
<dbReference type="PROSITE" id="PS51882">
    <property type="entry name" value="G_ALPHA"/>
    <property type="match status" value="1"/>
</dbReference>
<dbReference type="SMART" id="SM00275">
    <property type="entry name" value="G_alpha"/>
    <property type="match status" value="1"/>
</dbReference>
<dbReference type="PANTHER" id="PTHR10218">
    <property type="entry name" value="GTP-BINDING PROTEIN ALPHA SUBUNIT"/>
    <property type="match status" value="1"/>
</dbReference>
<dbReference type="SUPFAM" id="SSF52540">
    <property type="entry name" value="P-loop containing nucleoside triphosphate hydrolases"/>
    <property type="match status" value="1"/>
</dbReference>
<evidence type="ECO:0000256" key="7">
    <source>
        <dbReference type="PIRSR" id="PIRSR601019-2"/>
    </source>
</evidence>
<feature type="domain" description="Hom-end-associated Hint" evidence="8">
    <location>
        <begin position="49"/>
        <end position="127"/>
    </location>
</feature>
<dbReference type="GO" id="GO:0005834">
    <property type="term" value="C:heterotrimeric G-protein complex"/>
    <property type="evidence" value="ECO:0007669"/>
    <property type="project" value="TreeGrafter"/>
</dbReference>
<dbReference type="Proteomes" id="UP000717585">
    <property type="component" value="Unassembled WGS sequence"/>
</dbReference>
<evidence type="ECO:0000256" key="3">
    <source>
        <dbReference type="ARBA" id="ARBA00022842"/>
    </source>
</evidence>
<dbReference type="GO" id="GO:0005737">
    <property type="term" value="C:cytoplasm"/>
    <property type="evidence" value="ECO:0007669"/>
    <property type="project" value="TreeGrafter"/>
</dbReference>
<dbReference type="OrthoDB" id="5817230at2759"/>
<dbReference type="GO" id="GO:0007188">
    <property type="term" value="P:adenylate cyclase-modulating G protein-coupled receptor signaling pathway"/>
    <property type="evidence" value="ECO:0007669"/>
    <property type="project" value="TreeGrafter"/>
</dbReference>
<feature type="binding site" evidence="6">
    <location>
        <begin position="471"/>
        <end position="472"/>
    </location>
    <ligand>
        <name>GTP</name>
        <dbReference type="ChEBI" id="CHEBI:37565"/>
    </ligand>
</feature>
<evidence type="ECO:0000256" key="4">
    <source>
        <dbReference type="ARBA" id="ARBA00023134"/>
    </source>
</evidence>
<dbReference type="InterPro" id="IPR011025">
    <property type="entry name" value="GproteinA_insert"/>
</dbReference>
<dbReference type="InterPro" id="IPR027417">
    <property type="entry name" value="P-loop_NTPase"/>
</dbReference>
<dbReference type="PANTHER" id="PTHR10218:SF302">
    <property type="entry name" value="GUANINE NUCLEOTIDE-BINDING PROTEIN ALPHA-5 SUBUNIT"/>
    <property type="match status" value="1"/>
</dbReference>
<dbReference type="GO" id="GO:0003924">
    <property type="term" value="F:GTPase activity"/>
    <property type="evidence" value="ECO:0007669"/>
    <property type="project" value="InterPro"/>
</dbReference>
<dbReference type="SUPFAM" id="SSF51294">
    <property type="entry name" value="Hedgehog/intein (Hint) domain"/>
    <property type="match status" value="1"/>
</dbReference>
<keyword evidence="2 6" id="KW-0547">Nucleotide-binding</keyword>
<keyword evidence="1 7" id="KW-0479">Metal-binding</keyword>
<proteinExistence type="predicted"/>
<dbReference type="Pfam" id="PF05203">
    <property type="entry name" value="Hom_end_hint"/>
    <property type="match status" value="1"/>
</dbReference>
<gene>
    <name evidence="9" type="ORF">J8273_1874</name>
</gene>
<dbReference type="AlphaFoldDB" id="A0A8J6C0Q5"/>
<sequence length="674" mass="74025">MVRVCGLGKQKVPYDEQNKDIDRLLKREGKDKKKEVKLLLLGAGNSGKCLAPGTEVLTASGNIRPAEAIMLGDYLLDDEARPVRVVGTTCGDGNMYRIEPSDPCFGPGFSCNDRHILVLRNAQGTVVEVSVAIYLENPGKFKGFGLYHVGKDIPLVQSKSVATVSPGPDLWLLGATFAAAPGQSKIPVSFTRRRHGAAVLAEVKARLNSLNVQYAETDRGVDIDVASARAAVQHLRNEWGPKTVPDCLLCASTESRMIAISGFLSMCDLTTHTAGVVRVVPPIAGGDWAATSFIAMLRAAGFVGHISRHDDRLFIHGSEVPPTQAEPHGVTPTHQTAIPFTVTSRGVGPYVGFQVEGSGRFLLGDGLVSHNSTFFKQLKIIHKDGYTREESVQFRSIIHSNVVQAMQGLLRGCVTFGYGLPDSAKDAAERVLALPSFTRLTLDMAAAIKSLWTLPAVQQAYQRRNELQLLDSAQPYLDDIDRIAAPDYVPTVTDILRVRVQTSGVIELDFDYGGLSFRMIDVGGQRSERRKWVHCFNDVTAVIFVVAASEYDLQLSEDASQNRMTEALALFEDVISNPIFKDTSVILFMNKDDLFREKIGRSPISQAFPQYKGPMEYGPAIDYIIDQFVSKNRVSTRDIIPYVTCAVDTDQVRKVFKGVREIVKRSNFRDVGIM</sequence>
<dbReference type="GO" id="GO:0030908">
    <property type="term" value="P:protein splicing"/>
    <property type="evidence" value="ECO:0007669"/>
    <property type="project" value="InterPro"/>
</dbReference>
<feature type="binding site" evidence="6">
    <location>
        <begin position="590"/>
        <end position="593"/>
    </location>
    <ligand>
        <name>GTP</name>
        <dbReference type="ChEBI" id="CHEBI:37565"/>
    </ligand>
</feature>
<dbReference type="Gene3D" id="1.10.400.10">
    <property type="entry name" value="GI Alpha 1, domain 2-like"/>
    <property type="match status" value="1"/>
</dbReference>
<protein>
    <recommendedName>
        <fullName evidence="8">Hom-end-associated Hint domain-containing protein</fullName>
    </recommendedName>
</protein>
<evidence type="ECO:0000256" key="2">
    <source>
        <dbReference type="ARBA" id="ARBA00022741"/>
    </source>
</evidence>
<evidence type="ECO:0000256" key="6">
    <source>
        <dbReference type="PIRSR" id="PIRSR601019-1"/>
    </source>
</evidence>
<dbReference type="Gene3D" id="3.40.50.300">
    <property type="entry name" value="P-loop containing nucleotide triphosphate hydrolases"/>
    <property type="match status" value="2"/>
</dbReference>
<feature type="binding site" evidence="6">
    <location>
        <position position="646"/>
    </location>
    <ligand>
        <name>GTP</name>
        <dbReference type="ChEBI" id="CHEBI:37565"/>
    </ligand>
</feature>
<feature type="binding site" evidence="7">
    <location>
        <position position="372"/>
    </location>
    <ligand>
        <name>Mg(2+)</name>
        <dbReference type="ChEBI" id="CHEBI:18420"/>
    </ligand>
</feature>
<dbReference type="InterPro" id="IPR036844">
    <property type="entry name" value="Hint_dom_sf"/>
</dbReference>
<dbReference type="CDD" id="cd00066">
    <property type="entry name" value="G-alpha"/>
    <property type="match status" value="1"/>
</dbReference>
<evidence type="ECO:0000256" key="5">
    <source>
        <dbReference type="ARBA" id="ARBA00023224"/>
    </source>
</evidence>
<dbReference type="GO" id="GO:0001664">
    <property type="term" value="F:G protein-coupled receptor binding"/>
    <property type="evidence" value="ECO:0007669"/>
    <property type="project" value="TreeGrafter"/>
</dbReference>
<feature type="binding site" evidence="6">
    <location>
        <begin position="496"/>
        <end position="502"/>
    </location>
    <ligand>
        <name>GTP</name>
        <dbReference type="ChEBI" id="CHEBI:37565"/>
    </ligand>
</feature>
<keyword evidence="10" id="KW-1185">Reference proteome</keyword>
<dbReference type="EMBL" id="JAHDYR010000005">
    <property type="protein sequence ID" value="KAG9396831.1"/>
    <property type="molecule type" value="Genomic_DNA"/>
</dbReference>
<dbReference type="Gene3D" id="2.170.16.10">
    <property type="entry name" value="Hedgehog/Intein (Hint) domain"/>
    <property type="match status" value="1"/>
</dbReference>
<dbReference type="Pfam" id="PF00503">
    <property type="entry name" value="G-alpha"/>
    <property type="match status" value="1"/>
</dbReference>
<feature type="binding site" evidence="6">
    <location>
        <begin position="521"/>
        <end position="525"/>
    </location>
    <ligand>
        <name>GTP</name>
        <dbReference type="ChEBI" id="CHEBI:37565"/>
    </ligand>
</feature>
<dbReference type="FunFam" id="3.40.50.300:FF:000563">
    <property type="entry name" value="Guanine nucleotide-binding protein alpha subunit"/>
    <property type="match status" value="1"/>
</dbReference>
<keyword evidence="3 7" id="KW-0460">Magnesium</keyword>
<feature type="binding site" evidence="7">
    <location>
        <position position="502"/>
    </location>
    <ligand>
        <name>Mg(2+)</name>
        <dbReference type="ChEBI" id="CHEBI:18420"/>
    </ligand>
</feature>
<evidence type="ECO:0000259" key="8">
    <source>
        <dbReference type="Pfam" id="PF05203"/>
    </source>
</evidence>
<evidence type="ECO:0000313" key="9">
    <source>
        <dbReference type="EMBL" id="KAG9396831.1"/>
    </source>
</evidence>